<dbReference type="Pfam" id="PF02801">
    <property type="entry name" value="Ketoacyl-synt_C"/>
    <property type="match status" value="1"/>
</dbReference>
<keyword evidence="1" id="KW-0596">Phosphopantetheine</keyword>
<organism evidence="5">
    <name type="scientific">Kallichroma glabrum</name>
    <dbReference type="NCBI Taxonomy" id="110572"/>
    <lineage>
        <taxon>Eukaryota</taxon>
        <taxon>Fungi</taxon>
        <taxon>Dikarya</taxon>
        <taxon>Ascomycota</taxon>
        <taxon>Pezizomycotina</taxon>
        <taxon>Sordariomycetes</taxon>
        <taxon>Hypocreomycetidae</taxon>
        <taxon>Hypocreales</taxon>
        <taxon>Bionectriaceae</taxon>
        <taxon>Kallichroma</taxon>
    </lineage>
</organism>
<feature type="non-terminal residue" evidence="5">
    <location>
        <position position="1"/>
    </location>
</feature>
<dbReference type="PANTHER" id="PTHR43775:SF22">
    <property type="entry name" value="SYNTHASE, PUTATIVE (JCVI)-RELATED"/>
    <property type="match status" value="1"/>
</dbReference>
<dbReference type="GO" id="GO:0006633">
    <property type="term" value="P:fatty acid biosynthetic process"/>
    <property type="evidence" value="ECO:0007669"/>
    <property type="project" value="TreeGrafter"/>
</dbReference>
<dbReference type="EMBL" id="EU862523">
    <property type="protein sequence ID" value="ACN43280.1"/>
    <property type="molecule type" value="Genomic_DNA"/>
</dbReference>
<name>C0J6K3_9HYPO</name>
<dbReference type="PROSITE" id="PS52004">
    <property type="entry name" value="KS3_2"/>
    <property type="match status" value="1"/>
</dbReference>
<dbReference type="GO" id="GO:0004312">
    <property type="term" value="F:fatty acid synthase activity"/>
    <property type="evidence" value="ECO:0007669"/>
    <property type="project" value="TreeGrafter"/>
</dbReference>
<feature type="domain" description="Ketosynthase family 3 (KS3)" evidence="4">
    <location>
        <begin position="1"/>
        <end position="119"/>
    </location>
</feature>
<dbReference type="InterPro" id="IPR001227">
    <property type="entry name" value="Ac_transferase_dom_sf"/>
</dbReference>
<dbReference type="AlphaFoldDB" id="C0J6K3"/>
<dbReference type="Gene3D" id="3.40.47.10">
    <property type="match status" value="1"/>
</dbReference>
<dbReference type="PANTHER" id="PTHR43775">
    <property type="entry name" value="FATTY ACID SYNTHASE"/>
    <property type="match status" value="1"/>
</dbReference>
<accession>C0J6K3</accession>
<keyword evidence="3" id="KW-0511">Multifunctional enzyme</keyword>
<sequence length="232" mass="25063">EAHGTGTVAGDNQELSAISNVFATPHRSLPLYVGSLKGNIGHTENTSGLASMLKSMLMLDRLEIPPVVGFETPKPGLPLDAIRIPKALTPWPHAEGVKPRISVNSFGFGGANAHAILEGPPDDTSIGSTSGRVDGSSPLLFPFSAQSKTSLVSMLESYRSWLEERPHVSLVDLSYTLRERRSAFPWRWWCVADSHEALLQRLSERLASTTAVQPTPPGSKVVFVFSGHGAQW</sequence>
<dbReference type="InterPro" id="IPR020841">
    <property type="entry name" value="PKS_Beta-ketoAc_synthase_dom"/>
</dbReference>
<evidence type="ECO:0000259" key="4">
    <source>
        <dbReference type="PROSITE" id="PS52004"/>
    </source>
</evidence>
<reference evidence="5" key="1">
    <citation type="journal article" date="2009" name="Appl. Environ. Microbiol.">
        <title>Insect-specific polyketide synthases (PKSs), potential PKS-nonribosomal peptide synthetase hybrids, and novel PKS clades in tropical fungi.</title>
        <authorList>
            <person name="Amnuaykanjanasin A."/>
            <person name="Phonghanpot S."/>
            <person name="Sengpanich N."/>
            <person name="Cheevadhanarak S."/>
            <person name="Tanticharoen M."/>
        </authorList>
    </citation>
    <scope>NUCLEOTIDE SEQUENCE</scope>
    <source>
        <strain evidence="5">BCC13115</strain>
    </source>
</reference>
<protein>
    <submittedName>
        <fullName evidence="5">Putative polyketide synthase</fullName>
    </submittedName>
</protein>
<dbReference type="InterPro" id="IPR014031">
    <property type="entry name" value="Ketoacyl_synth_C"/>
</dbReference>
<dbReference type="InterPro" id="IPR050091">
    <property type="entry name" value="PKS_NRPS_Biosynth_Enz"/>
</dbReference>
<evidence type="ECO:0000256" key="3">
    <source>
        <dbReference type="ARBA" id="ARBA00023268"/>
    </source>
</evidence>
<evidence type="ECO:0000256" key="2">
    <source>
        <dbReference type="ARBA" id="ARBA00022553"/>
    </source>
</evidence>
<evidence type="ECO:0000313" key="5">
    <source>
        <dbReference type="EMBL" id="ACN43280.1"/>
    </source>
</evidence>
<dbReference type="Pfam" id="PF16197">
    <property type="entry name" value="KAsynt_C_assoc"/>
    <property type="match status" value="1"/>
</dbReference>
<dbReference type="SUPFAM" id="SSF53901">
    <property type="entry name" value="Thiolase-like"/>
    <property type="match status" value="1"/>
</dbReference>
<evidence type="ECO:0000256" key="1">
    <source>
        <dbReference type="ARBA" id="ARBA00022450"/>
    </source>
</evidence>
<dbReference type="InterPro" id="IPR032821">
    <property type="entry name" value="PKS_assoc"/>
</dbReference>
<dbReference type="Gene3D" id="3.40.366.10">
    <property type="entry name" value="Malonyl-Coenzyme A Acyl Carrier Protein, domain 2"/>
    <property type="match status" value="1"/>
</dbReference>
<dbReference type="Gene3D" id="3.30.70.3290">
    <property type="match status" value="1"/>
</dbReference>
<dbReference type="GO" id="GO:0044550">
    <property type="term" value="P:secondary metabolite biosynthetic process"/>
    <property type="evidence" value="ECO:0007669"/>
    <property type="project" value="TreeGrafter"/>
</dbReference>
<dbReference type="InterPro" id="IPR016039">
    <property type="entry name" value="Thiolase-like"/>
</dbReference>
<keyword evidence="2" id="KW-0597">Phosphoprotein</keyword>
<proteinExistence type="predicted"/>
<feature type="non-terminal residue" evidence="5">
    <location>
        <position position="232"/>
    </location>
</feature>